<evidence type="ECO:0000256" key="1">
    <source>
        <dbReference type="ARBA" id="ARBA00022714"/>
    </source>
</evidence>
<keyword evidence="2" id="KW-0479">Metal-binding</keyword>
<keyword evidence="4" id="KW-0408">Iron</keyword>
<evidence type="ECO:0000259" key="7">
    <source>
        <dbReference type="PROSITE" id="PS51296"/>
    </source>
</evidence>
<dbReference type="SUPFAM" id="SSF50022">
    <property type="entry name" value="ISP domain"/>
    <property type="match status" value="1"/>
</dbReference>
<keyword evidence="1" id="KW-0001">2Fe-2S</keyword>
<dbReference type="InterPro" id="IPR036922">
    <property type="entry name" value="Rieske_2Fe-2S_sf"/>
</dbReference>
<accession>A0ABT6TE56</accession>
<dbReference type="InterPro" id="IPR017941">
    <property type="entry name" value="Rieske_2Fe-2S"/>
</dbReference>
<keyword evidence="9" id="KW-1185">Reference proteome</keyword>
<dbReference type="EMBL" id="JAGRPV010000001">
    <property type="protein sequence ID" value="MDI4645097.1"/>
    <property type="molecule type" value="Genomic_DNA"/>
</dbReference>
<keyword evidence="5" id="KW-0411">Iron-sulfur</keyword>
<sequence length="111" mass="11860">MTREQLEAAGYRLVGNVEQFPARIGKLVRLGESEIAVFKTTNGELFALENRSPGPRGGTIVDGIVSGGVLYDPICDWRIGLADGAVQAPDCGQVAVYPVRLVDGDVYIGRP</sequence>
<keyword evidence="3" id="KW-0560">Oxidoreductase</keyword>
<evidence type="ECO:0000256" key="2">
    <source>
        <dbReference type="ARBA" id="ARBA00022723"/>
    </source>
</evidence>
<evidence type="ECO:0000313" key="8">
    <source>
        <dbReference type="EMBL" id="MDI4645097.1"/>
    </source>
</evidence>
<evidence type="ECO:0000313" key="9">
    <source>
        <dbReference type="Proteomes" id="UP001161691"/>
    </source>
</evidence>
<dbReference type="Proteomes" id="UP001161691">
    <property type="component" value="Unassembled WGS sequence"/>
</dbReference>
<organism evidence="8 9">
    <name type="scientific">Cohnella hashimotonis</name>
    <dbReference type="NCBI Taxonomy" id="2826895"/>
    <lineage>
        <taxon>Bacteria</taxon>
        <taxon>Bacillati</taxon>
        <taxon>Bacillota</taxon>
        <taxon>Bacilli</taxon>
        <taxon>Bacillales</taxon>
        <taxon>Paenibacillaceae</taxon>
        <taxon>Cohnella</taxon>
    </lineage>
</organism>
<dbReference type="Gene3D" id="2.102.10.10">
    <property type="entry name" value="Rieske [2Fe-2S] iron-sulphur domain"/>
    <property type="match status" value="1"/>
</dbReference>
<feature type="domain" description="Rieske" evidence="7">
    <location>
        <begin position="12"/>
        <end position="108"/>
    </location>
</feature>
<evidence type="ECO:0000256" key="5">
    <source>
        <dbReference type="ARBA" id="ARBA00023014"/>
    </source>
</evidence>
<dbReference type="InterPro" id="IPR012748">
    <property type="entry name" value="Rieske-like_NirD"/>
</dbReference>
<comment type="caution">
    <text evidence="8">The sequence shown here is derived from an EMBL/GenBank/DDBJ whole genome shotgun (WGS) entry which is preliminary data.</text>
</comment>
<dbReference type="RefSeq" id="WP_282908056.1">
    <property type="nucleotide sequence ID" value="NZ_JAGRPV010000001.1"/>
</dbReference>
<protein>
    <submittedName>
        <fullName evidence="8">Nitrite reductase (NAD(P)H) small subunit</fullName>
    </submittedName>
</protein>
<evidence type="ECO:0000256" key="4">
    <source>
        <dbReference type="ARBA" id="ARBA00023004"/>
    </source>
</evidence>
<evidence type="ECO:0000256" key="6">
    <source>
        <dbReference type="ARBA" id="ARBA00023063"/>
    </source>
</evidence>
<keyword evidence="6" id="KW-0534">Nitrate assimilation</keyword>
<gene>
    <name evidence="8" type="ORF">KB449_09005</name>
</gene>
<name>A0ABT6TE56_9BACL</name>
<evidence type="ECO:0000256" key="3">
    <source>
        <dbReference type="ARBA" id="ARBA00023002"/>
    </source>
</evidence>
<dbReference type="Pfam" id="PF13806">
    <property type="entry name" value="Rieske_2"/>
    <property type="match status" value="1"/>
</dbReference>
<proteinExistence type="predicted"/>
<dbReference type="PROSITE" id="PS51296">
    <property type="entry name" value="RIESKE"/>
    <property type="match status" value="1"/>
</dbReference>
<reference evidence="8" key="1">
    <citation type="submission" date="2023-04" db="EMBL/GenBank/DDBJ databases">
        <title>Comparative genomic analysis of Cohnella hashimotonis sp. nov., isolated from the International Space Station.</title>
        <authorList>
            <person name="Venkateswaran K."/>
            <person name="Simpson A."/>
        </authorList>
    </citation>
    <scope>NUCLEOTIDE SEQUENCE</scope>
    <source>
        <strain evidence="8">F6_2S_P_1</strain>
    </source>
</reference>